<organism evidence="1 2">
    <name type="scientific">Crucibulum laeve</name>
    <dbReference type="NCBI Taxonomy" id="68775"/>
    <lineage>
        <taxon>Eukaryota</taxon>
        <taxon>Fungi</taxon>
        <taxon>Dikarya</taxon>
        <taxon>Basidiomycota</taxon>
        <taxon>Agaricomycotina</taxon>
        <taxon>Agaricomycetes</taxon>
        <taxon>Agaricomycetidae</taxon>
        <taxon>Agaricales</taxon>
        <taxon>Agaricineae</taxon>
        <taxon>Nidulariaceae</taxon>
        <taxon>Crucibulum</taxon>
    </lineage>
</organism>
<sequence length="71" mass="8455">AYSLLDMPIQVTKSAPKTFKRKYSEVKPFIEHYERLLILCHISTEADKVKCIKEYVFSEVERFIEASEYYT</sequence>
<dbReference type="AlphaFoldDB" id="A0A5C3LYT5"/>
<evidence type="ECO:0000313" key="1">
    <source>
        <dbReference type="EMBL" id="TFK37048.1"/>
    </source>
</evidence>
<dbReference type="EMBL" id="ML213610">
    <property type="protein sequence ID" value="TFK37048.1"/>
    <property type="molecule type" value="Genomic_DNA"/>
</dbReference>
<name>A0A5C3LYT5_9AGAR</name>
<protein>
    <submittedName>
        <fullName evidence="1">Uncharacterized protein</fullName>
    </submittedName>
</protein>
<accession>A0A5C3LYT5</accession>
<gene>
    <name evidence="1" type="ORF">BDQ12DRAFT_577965</name>
</gene>
<evidence type="ECO:0000313" key="2">
    <source>
        <dbReference type="Proteomes" id="UP000308652"/>
    </source>
</evidence>
<dbReference type="Proteomes" id="UP000308652">
    <property type="component" value="Unassembled WGS sequence"/>
</dbReference>
<reference evidence="1 2" key="1">
    <citation type="journal article" date="2019" name="Nat. Ecol. Evol.">
        <title>Megaphylogeny resolves global patterns of mushroom evolution.</title>
        <authorList>
            <person name="Varga T."/>
            <person name="Krizsan K."/>
            <person name="Foldi C."/>
            <person name="Dima B."/>
            <person name="Sanchez-Garcia M."/>
            <person name="Sanchez-Ramirez S."/>
            <person name="Szollosi G.J."/>
            <person name="Szarkandi J.G."/>
            <person name="Papp V."/>
            <person name="Albert L."/>
            <person name="Andreopoulos W."/>
            <person name="Angelini C."/>
            <person name="Antonin V."/>
            <person name="Barry K.W."/>
            <person name="Bougher N.L."/>
            <person name="Buchanan P."/>
            <person name="Buyck B."/>
            <person name="Bense V."/>
            <person name="Catcheside P."/>
            <person name="Chovatia M."/>
            <person name="Cooper J."/>
            <person name="Damon W."/>
            <person name="Desjardin D."/>
            <person name="Finy P."/>
            <person name="Geml J."/>
            <person name="Haridas S."/>
            <person name="Hughes K."/>
            <person name="Justo A."/>
            <person name="Karasinski D."/>
            <person name="Kautmanova I."/>
            <person name="Kiss B."/>
            <person name="Kocsube S."/>
            <person name="Kotiranta H."/>
            <person name="LaButti K.M."/>
            <person name="Lechner B.E."/>
            <person name="Liimatainen K."/>
            <person name="Lipzen A."/>
            <person name="Lukacs Z."/>
            <person name="Mihaltcheva S."/>
            <person name="Morgado L.N."/>
            <person name="Niskanen T."/>
            <person name="Noordeloos M.E."/>
            <person name="Ohm R.A."/>
            <person name="Ortiz-Santana B."/>
            <person name="Ovrebo C."/>
            <person name="Racz N."/>
            <person name="Riley R."/>
            <person name="Savchenko A."/>
            <person name="Shiryaev A."/>
            <person name="Soop K."/>
            <person name="Spirin V."/>
            <person name="Szebenyi C."/>
            <person name="Tomsovsky M."/>
            <person name="Tulloss R.E."/>
            <person name="Uehling J."/>
            <person name="Grigoriev I.V."/>
            <person name="Vagvolgyi C."/>
            <person name="Papp T."/>
            <person name="Martin F.M."/>
            <person name="Miettinen O."/>
            <person name="Hibbett D.S."/>
            <person name="Nagy L.G."/>
        </authorList>
    </citation>
    <scope>NUCLEOTIDE SEQUENCE [LARGE SCALE GENOMIC DNA]</scope>
    <source>
        <strain evidence="1 2">CBS 166.37</strain>
    </source>
</reference>
<feature type="non-terminal residue" evidence="1">
    <location>
        <position position="71"/>
    </location>
</feature>
<keyword evidence="2" id="KW-1185">Reference proteome</keyword>
<dbReference type="OrthoDB" id="2961286at2759"/>
<feature type="non-terminal residue" evidence="1">
    <location>
        <position position="1"/>
    </location>
</feature>
<proteinExistence type="predicted"/>
<dbReference type="STRING" id="68775.A0A5C3LYT5"/>